<dbReference type="Pfam" id="PF13426">
    <property type="entry name" value="PAS_9"/>
    <property type="match status" value="1"/>
</dbReference>
<dbReference type="RefSeq" id="WP_064038090.1">
    <property type="nucleotide sequence ID" value="NZ_LUUH01000081.1"/>
</dbReference>
<feature type="domain" description="Response regulatory" evidence="8">
    <location>
        <begin position="2"/>
        <end position="119"/>
    </location>
</feature>
<dbReference type="Pfam" id="PF00072">
    <property type="entry name" value="Response_reg"/>
    <property type="match status" value="2"/>
</dbReference>
<reference evidence="13 14" key="1">
    <citation type="submission" date="2016-03" db="EMBL/GenBank/DDBJ databases">
        <authorList>
            <person name="Ploux O."/>
        </authorList>
    </citation>
    <scope>NUCLEOTIDE SEQUENCE [LARGE SCALE GENOMIC DNA]</scope>
    <source>
        <strain evidence="13 14">R-45371</strain>
    </source>
</reference>
<dbReference type="AlphaFoldDB" id="A0A177M2V8"/>
<dbReference type="Pfam" id="PF00990">
    <property type="entry name" value="GGDEF"/>
    <property type="match status" value="1"/>
</dbReference>
<comment type="catalytic activity">
    <reaction evidence="6">
        <text>3',3'-c-di-GMP + H2O = 5'-phosphoguanylyl(3'-&gt;5')guanosine + H(+)</text>
        <dbReference type="Rhea" id="RHEA:24902"/>
        <dbReference type="ChEBI" id="CHEBI:15377"/>
        <dbReference type="ChEBI" id="CHEBI:15378"/>
        <dbReference type="ChEBI" id="CHEBI:58754"/>
        <dbReference type="ChEBI" id="CHEBI:58805"/>
        <dbReference type="EC" id="3.1.4.52"/>
    </reaction>
    <physiologicalReaction direction="left-to-right" evidence="6">
        <dbReference type="Rhea" id="RHEA:24903"/>
    </physiologicalReaction>
</comment>
<gene>
    <name evidence="13" type="ORF">A1353_20360</name>
</gene>
<keyword evidence="5" id="KW-0418">Kinase</keyword>
<feature type="modified residue" description="4-aspartylphosphate" evidence="7">
    <location>
        <position position="54"/>
    </location>
</feature>
<dbReference type="InterPro" id="IPR013655">
    <property type="entry name" value="PAS_fold_3"/>
</dbReference>
<feature type="domain" description="GGDEF" evidence="12">
    <location>
        <begin position="721"/>
        <end position="855"/>
    </location>
</feature>
<keyword evidence="4" id="KW-0808">Transferase</keyword>
<dbReference type="PROSITE" id="PS50883">
    <property type="entry name" value="EAL"/>
    <property type="match status" value="1"/>
</dbReference>
<dbReference type="FunFam" id="3.30.70.270:FF:000001">
    <property type="entry name" value="Diguanylate cyclase domain protein"/>
    <property type="match status" value="1"/>
</dbReference>
<evidence type="ECO:0000256" key="3">
    <source>
        <dbReference type="ARBA" id="ARBA00022636"/>
    </source>
</evidence>
<dbReference type="GO" id="GO:0071111">
    <property type="term" value="F:cyclic-guanylate-specific phosphodiesterase activity"/>
    <property type="evidence" value="ECO:0007669"/>
    <property type="project" value="UniProtKB-EC"/>
</dbReference>
<dbReference type="Gene3D" id="3.40.50.2300">
    <property type="match status" value="2"/>
</dbReference>
<dbReference type="InterPro" id="IPR035965">
    <property type="entry name" value="PAS-like_dom_sf"/>
</dbReference>
<dbReference type="Pfam" id="PF00563">
    <property type="entry name" value="EAL"/>
    <property type="match status" value="1"/>
</dbReference>
<evidence type="ECO:0000259" key="8">
    <source>
        <dbReference type="PROSITE" id="PS50110"/>
    </source>
</evidence>
<dbReference type="SUPFAM" id="SSF55781">
    <property type="entry name" value="GAF domain-like"/>
    <property type="match status" value="1"/>
</dbReference>
<dbReference type="InterPro" id="IPR003018">
    <property type="entry name" value="GAF"/>
</dbReference>
<dbReference type="SMART" id="SM00086">
    <property type="entry name" value="PAC"/>
    <property type="match status" value="2"/>
</dbReference>
<proteinExistence type="predicted"/>
<dbReference type="PROSITE" id="PS50110">
    <property type="entry name" value="RESPONSE_REGULATORY"/>
    <property type="match status" value="2"/>
</dbReference>
<evidence type="ECO:0000256" key="1">
    <source>
        <dbReference type="ARBA" id="ARBA00001946"/>
    </source>
</evidence>
<dbReference type="Gene3D" id="3.30.450.40">
    <property type="match status" value="1"/>
</dbReference>
<dbReference type="PROSITE" id="PS50113">
    <property type="entry name" value="PAC"/>
    <property type="match status" value="2"/>
</dbReference>
<dbReference type="CDD" id="cd01949">
    <property type="entry name" value="GGDEF"/>
    <property type="match status" value="1"/>
</dbReference>
<dbReference type="Pfam" id="PF08447">
    <property type="entry name" value="PAS_3"/>
    <property type="match status" value="1"/>
</dbReference>
<keyword evidence="3" id="KW-0973">c-di-GMP</keyword>
<dbReference type="InterPro" id="IPR035919">
    <property type="entry name" value="EAL_sf"/>
</dbReference>
<keyword evidence="7" id="KW-0597">Phosphoprotein</keyword>
<evidence type="ECO:0000256" key="6">
    <source>
        <dbReference type="ARBA" id="ARBA00051114"/>
    </source>
</evidence>
<dbReference type="PROSITE" id="PS50112">
    <property type="entry name" value="PAS"/>
    <property type="match status" value="2"/>
</dbReference>
<dbReference type="PROSITE" id="PS50887">
    <property type="entry name" value="GGDEF"/>
    <property type="match status" value="1"/>
</dbReference>
<evidence type="ECO:0000256" key="5">
    <source>
        <dbReference type="ARBA" id="ARBA00022777"/>
    </source>
</evidence>
<dbReference type="SMART" id="SM00052">
    <property type="entry name" value="EAL"/>
    <property type="match status" value="1"/>
</dbReference>
<comment type="caution">
    <text evidence="13">The sequence shown here is derived from an EMBL/GenBank/DDBJ whole genome shotgun (WGS) entry which is preliminary data.</text>
</comment>
<dbReference type="PANTHER" id="PTHR44757">
    <property type="entry name" value="DIGUANYLATE CYCLASE DGCP"/>
    <property type="match status" value="1"/>
</dbReference>
<dbReference type="SUPFAM" id="SSF52172">
    <property type="entry name" value="CheY-like"/>
    <property type="match status" value="2"/>
</dbReference>
<dbReference type="GO" id="GO:0016301">
    <property type="term" value="F:kinase activity"/>
    <property type="evidence" value="ECO:0007669"/>
    <property type="project" value="UniProtKB-KW"/>
</dbReference>
<dbReference type="InterPro" id="IPR011006">
    <property type="entry name" value="CheY-like_superfamily"/>
</dbReference>
<dbReference type="SMART" id="SM00267">
    <property type="entry name" value="GGDEF"/>
    <property type="match status" value="1"/>
</dbReference>
<feature type="domain" description="PAS" evidence="9">
    <location>
        <begin position="564"/>
        <end position="610"/>
    </location>
</feature>
<dbReference type="Gene3D" id="3.30.70.270">
    <property type="match status" value="1"/>
</dbReference>
<dbReference type="CDD" id="cd00156">
    <property type="entry name" value="REC"/>
    <property type="match status" value="2"/>
</dbReference>
<dbReference type="Gene3D" id="3.30.450.20">
    <property type="entry name" value="PAS domain"/>
    <property type="match status" value="2"/>
</dbReference>
<evidence type="ECO:0000256" key="7">
    <source>
        <dbReference type="PROSITE-ProRule" id="PRU00169"/>
    </source>
</evidence>
<dbReference type="SMART" id="SM00065">
    <property type="entry name" value="GAF"/>
    <property type="match status" value="1"/>
</dbReference>
<comment type="cofactor">
    <cofactor evidence="1">
        <name>Mg(2+)</name>
        <dbReference type="ChEBI" id="CHEBI:18420"/>
    </cofactor>
</comment>
<dbReference type="InterPro" id="IPR000014">
    <property type="entry name" value="PAS"/>
</dbReference>
<dbReference type="PANTHER" id="PTHR44757:SF2">
    <property type="entry name" value="BIOFILM ARCHITECTURE MAINTENANCE PROTEIN MBAA"/>
    <property type="match status" value="1"/>
</dbReference>
<evidence type="ECO:0000259" key="12">
    <source>
        <dbReference type="PROSITE" id="PS50887"/>
    </source>
</evidence>
<sequence length="1142" mass="128229">MRVLYIEDSISDADLTRRELARRAPGIELEIVSTLQAGLAVLTDGTPFDLLLTDLTLPDGYGLEALTYVREHSMSIAVVVITGSGDQEAAIAAMKAGADDYLVKHGDYLQHLPETLHSAFARFRDIVQLRSRVLRVLYVEHNTFDVDLMRRHLIQHAPHIRLTTVTDAQVALSLLPDTAAGVANFDLLLVDYRLPGMDGLEFTKVLRHLRGLDLPIVLITGQGSEELAAQALHLGIDDYLAKHDGYLYELAATIEKVVRQTELKRERACLKETNQRLKHLLDTSPAILYNLRVEGETLCPVWVSENIIHMFGYTPEDALTPNWWHSHLHEDDRAEAVAKSNTLFTQGRVVHEYRFLRPNGQIVWVRDELRLVVDQHNQPKEVVGTWLDISQRKRTESVQLARNAVLDQIVANQALPTILDDIARRLEAIGEDMYVSIMLLDQHSGLLTNGAAPSLPQFFNDAVEGLEPGENRGSCGTAAWRGEIVIVCDIDNHPSWTPYLQLTQKANLHACWSVPFKDEVGSVLGTFAIYYDTPRSPAPADLELIEEFVRITALAVQKVRATDTLRQSAAVFENIQDGVVITDLTPTIIAINRAYSQITGYNEAEVLGQNPSLLKSGQHDRGFYHAMWASIKMTGNWKGEIWNRRKNGELYPQWLTISTVPDKQGFPRHYVGVFTDISHIKQSEFRLEQLAHYDPLTHLPNRLLVQSHLQHSIERAERYGHRVAVLYIDLDRFKNVNDSLGHPVGDELLTALAQRMSTRLRDEDTLARLGGDEFLLVLEFETQPERAATIAQDFIEMLGTPFNLPSGHELFIGVSIGISLFPDDACTVTELIQHADLAMYQAKQEGRNAYRFHTEALTIAASERLEIETRLRHAFERNEFVLHYQPLFDARDGNPFGLEALVRWQPPGEAMVSPGKFISIAEETGLIVPLGEWVLRTACAQGRAWIDAGLPPLTMAVNLSGRQFKSVDMVTMVRTVLEETDFPAEYLELELTESIVMEQAEKAIATLDGLKALGISLSIDDFGTGYSSLAYLKRFPINKLKIDQSFVRDIVDDANDRQIATTIIAMARNLNFDVLAEGVETLEQFALLQQFGCDQYQGYLFSKPLSADKFEQALPGLFKHGSKLMKQNESPTKTITENFKVS</sequence>
<dbReference type="InterPro" id="IPR000700">
    <property type="entry name" value="PAS-assoc_C"/>
</dbReference>
<evidence type="ECO:0000259" key="9">
    <source>
        <dbReference type="PROSITE" id="PS50112"/>
    </source>
</evidence>
<feature type="domain" description="PAC" evidence="10">
    <location>
        <begin position="349"/>
        <end position="401"/>
    </location>
</feature>
<organism evidence="13 14">
    <name type="scientific">Methylomonas methanica</name>
    <dbReference type="NCBI Taxonomy" id="421"/>
    <lineage>
        <taxon>Bacteria</taxon>
        <taxon>Pseudomonadati</taxon>
        <taxon>Pseudomonadota</taxon>
        <taxon>Gammaproteobacteria</taxon>
        <taxon>Methylococcales</taxon>
        <taxon>Methylococcaceae</taxon>
        <taxon>Methylomonas</taxon>
    </lineage>
</organism>
<protein>
    <recommendedName>
        <fullName evidence="2">cyclic-guanylate-specific phosphodiesterase</fullName>
        <ecNumber evidence="2">3.1.4.52</ecNumber>
    </recommendedName>
</protein>
<evidence type="ECO:0000256" key="4">
    <source>
        <dbReference type="ARBA" id="ARBA00022679"/>
    </source>
</evidence>
<dbReference type="EC" id="3.1.4.52" evidence="2"/>
<dbReference type="InterPro" id="IPR052155">
    <property type="entry name" value="Biofilm_reg_signaling"/>
</dbReference>
<name>A0A177M2V8_METMH</name>
<feature type="domain" description="Response regulatory" evidence="8">
    <location>
        <begin position="135"/>
        <end position="257"/>
    </location>
</feature>
<evidence type="ECO:0000256" key="2">
    <source>
        <dbReference type="ARBA" id="ARBA00012282"/>
    </source>
</evidence>
<dbReference type="Proteomes" id="UP000077763">
    <property type="component" value="Unassembled WGS sequence"/>
</dbReference>
<dbReference type="NCBIfam" id="TIGR00229">
    <property type="entry name" value="sensory_box"/>
    <property type="match status" value="2"/>
</dbReference>
<dbReference type="InterPro" id="IPR001789">
    <property type="entry name" value="Sig_transdc_resp-reg_receiver"/>
</dbReference>
<dbReference type="FunFam" id="3.20.20.450:FF:000001">
    <property type="entry name" value="Cyclic di-GMP phosphodiesterase yahA"/>
    <property type="match status" value="1"/>
</dbReference>
<dbReference type="GO" id="GO:0071732">
    <property type="term" value="P:cellular response to nitric oxide"/>
    <property type="evidence" value="ECO:0007669"/>
    <property type="project" value="UniProtKB-ARBA"/>
</dbReference>
<feature type="modified residue" description="4-aspartylphosphate" evidence="7">
    <location>
        <position position="191"/>
    </location>
</feature>
<dbReference type="SUPFAM" id="SSF141868">
    <property type="entry name" value="EAL domain-like"/>
    <property type="match status" value="1"/>
</dbReference>
<dbReference type="InterPro" id="IPR029016">
    <property type="entry name" value="GAF-like_dom_sf"/>
</dbReference>
<dbReference type="SMART" id="SM00091">
    <property type="entry name" value="PAS"/>
    <property type="match status" value="2"/>
</dbReference>
<dbReference type="CDD" id="cd00130">
    <property type="entry name" value="PAS"/>
    <property type="match status" value="2"/>
</dbReference>
<evidence type="ECO:0000313" key="13">
    <source>
        <dbReference type="EMBL" id="OAH99684.1"/>
    </source>
</evidence>
<dbReference type="CDD" id="cd01948">
    <property type="entry name" value="EAL"/>
    <property type="match status" value="1"/>
</dbReference>
<dbReference type="SMART" id="SM00448">
    <property type="entry name" value="REC"/>
    <property type="match status" value="2"/>
</dbReference>
<dbReference type="InterPro" id="IPR000160">
    <property type="entry name" value="GGDEF_dom"/>
</dbReference>
<dbReference type="InterPro" id="IPR029787">
    <property type="entry name" value="Nucleotide_cyclase"/>
</dbReference>
<feature type="domain" description="EAL" evidence="11">
    <location>
        <begin position="864"/>
        <end position="1118"/>
    </location>
</feature>
<dbReference type="InterPro" id="IPR001633">
    <property type="entry name" value="EAL_dom"/>
</dbReference>
<dbReference type="EMBL" id="LUUH01000081">
    <property type="protein sequence ID" value="OAH99684.1"/>
    <property type="molecule type" value="Genomic_DNA"/>
</dbReference>
<dbReference type="Gene3D" id="3.20.20.450">
    <property type="entry name" value="EAL domain"/>
    <property type="match status" value="1"/>
</dbReference>
<evidence type="ECO:0000259" key="11">
    <source>
        <dbReference type="PROSITE" id="PS50883"/>
    </source>
</evidence>
<feature type="domain" description="PAC" evidence="10">
    <location>
        <begin position="637"/>
        <end position="689"/>
    </location>
</feature>
<feature type="domain" description="PAS" evidence="9">
    <location>
        <begin position="273"/>
        <end position="347"/>
    </location>
</feature>
<dbReference type="SUPFAM" id="SSF55073">
    <property type="entry name" value="Nucleotide cyclase"/>
    <property type="match status" value="1"/>
</dbReference>
<dbReference type="NCBIfam" id="TIGR00254">
    <property type="entry name" value="GGDEF"/>
    <property type="match status" value="1"/>
</dbReference>
<dbReference type="GO" id="GO:0000160">
    <property type="term" value="P:phosphorelay signal transduction system"/>
    <property type="evidence" value="ECO:0007669"/>
    <property type="project" value="InterPro"/>
</dbReference>
<dbReference type="InterPro" id="IPR001610">
    <property type="entry name" value="PAC"/>
</dbReference>
<evidence type="ECO:0000259" key="10">
    <source>
        <dbReference type="PROSITE" id="PS50113"/>
    </source>
</evidence>
<dbReference type="SUPFAM" id="SSF55785">
    <property type="entry name" value="PYP-like sensor domain (PAS domain)"/>
    <property type="match status" value="2"/>
</dbReference>
<accession>A0A177M2V8</accession>
<dbReference type="InterPro" id="IPR043128">
    <property type="entry name" value="Rev_trsase/Diguanyl_cyclase"/>
</dbReference>
<dbReference type="Pfam" id="PF01590">
    <property type="entry name" value="GAF"/>
    <property type="match status" value="1"/>
</dbReference>
<evidence type="ECO:0000313" key="14">
    <source>
        <dbReference type="Proteomes" id="UP000077763"/>
    </source>
</evidence>